<dbReference type="EMBL" id="LN863918">
    <property type="protein sequence ID" value="CDQ08228.1"/>
    <property type="molecule type" value="Genomic_DNA"/>
</dbReference>
<evidence type="ECO:0000256" key="1">
    <source>
        <dbReference type="SAM" id="SignalP"/>
    </source>
</evidence>
<protein>
    <submittedName>
        <fullName evidence="2">Bm12566</fullName>
    </submittedName>
</protein>
<reference evidence="2" key="2">
    <citation type="submission" date="2012-12" db="EMBL/GenBank/DDBJ databases">
        <authorList>
            <person name="Gao Y.W."/>
            <person name="Fan S.T."/>
            <person name="Sun H.T."/>
            <person name="Wang Z."/>
            <person name="Gao X.L."/>
            <person name="Li Y.G."/>
            <person name="Wang T.C."/>
            <person name="Zhang K."/>
            <person name="Xu W.W."/>
            <person name="Yu Z.J."/>
            <person name="Xia X.Z."/>
        </authorList>
    </citation>
    <scope>NUCLEOTIDE SEQUENCE</scope>
    <source>
        <strain evidence="2">FR3</strain>
    </source>
</reference>
<accession>A0A0J9YFG2</accession>
<feature type="chain" id="PRO_5007412740" evidence="1">
    <location>
        <begin position="19"/>
        <end position="78"/>
    </location>
</feature>
<feature type="signal peptide" evidence="1">
    <location>
        <begin position="1"/>
        <end position="18"/>
    </location>
</feature>
<dbReference type="AlphaFoldDB" id="A0A0J9YFG2"/>
<evidence type="ECO:0000313" key="2">
    <source>
        <dbReference type="EMBL" id="CDQ08228.1"/>
    </source>
</evidence>
<proteinExistence type="predicted"/>
<organism evidence="2">
    <name type="scientific">Brugia malayi</name>
    <name type="common">Filarial nematode worm</name>
    <dbReference type="NCBI Taxonomy" id="6279"/>
    <lineage>
        <taxon>Eukaryota</taxon>
        <taxon>Metazoa</taxon>
        <taxon>Ecdysozoa</taxon>
        <taxon>Nematoda</taxon>
        <taxon>Chromadorea</taxon>
        <taxon>Rhabditida</taxon>
        <taxon>Spirurina</taxon>
        <taxon>Spiruromorpha</taxon>
        <taxon>Filarioidea</taxon>
        <taxon>Onchocercidae</taxon>
        <taxon>Brugia</taxon>
    </lineage>
</organism>
<sequence>MVCFMSLLIVILSKPTSSLRSYSRVIHPLISKPGTKAGTLKFGVYLYFDPFGILCASMPTPAINFIKVELGGCCEMVK</sequence>
<name>A0A0J9YFG2_BRUMA</name>
<keyword evidence="1" id="KW-0732">Signal</keyword>
<gene>
    <name evidence="2" type="ORF">Bm12566</name>
    <name evidence="2" type="ORF">BM_Bm12566</name>
</gene>
<reference evidence="2" key="1">
    <citation type="journal article" date="2007" name="Science">
        <title>Draft genome of the filarial nematode parasite Brugia malayi.</title>
        <authorList>
            <person name="Ghedin E."/>
            <person name="Wang S."/>
            <person name="Spiro D."/>
            <person name="Caler E."/>
            <person name="Zhao Q."/>
            <person name="Crabtree J."/>
            <person name="Allen J.E."/>
            <person name="Delcher A.L."/>
            <person name="Guiliano D.B."/>
            <person name="Miranda-Saavedra D."/>
            <person name="Angiuoli S.V."/>
            <person name="Creasy T."/>
            <person name="Amedeo P."/>
            <person name="Haas B."/>
            <person name="El-Sayed N.M."/>
            <person name="Wortman J.R."/>
            <person name="Feldblyum T."/>
            <person name="Tallon L."/>
            <person name="Schatz M."/>
            <person name="Shumway M."/>
            <person name="Koo H."/>
            <person name="Salzberg S.L."/>
            <person name="Schobel S."/>
            <person name="Pertea M."/>
            <person name="Pop M."/>
            <person name="White O."/>
            <person name="Barton G.J."/>
            <person name="Carlow C.K."/>
            <person name="Crawford M.J."/>
            <person name="Daub J."/>
            <person name="Dimmic M.W."/>
            <person name="Estes C.F."/>
            <person name="Foster J.M."/>
            <person name="Ganatra M."/>
            <person name="Gregory W.F."/>
            <person name="Johnson N.M."/>
            <person name="Jin J."/>
            <person name="Komuniecki R."/>
            <person name="Korf I."/>
            <person name="Kumar S."/>
            <person name="Laney S."/>
            <person name="Li B.W."/>
            <person name="Li W."/>
            <person name="Lindblom T.H."/>
            <person name="Lustigman S."/>
            <person name="Ma D."/>
            <person name="Maina C.V."/>
            <person name="Martin D.M."/>
            <person name="McCarter J.P."/>
            <person name="McReynolds L."/>
            <person name="Mitreva M."/>
            <person name="Nutman T.B."/>
            <person name="Parkinson J."/>
            <person name="Peregrin-Alvarez J.M."/>
            <person name="Poole C."/>
            <person name="Ren Q."/>
            <person name="Saunders L."/>
            <person name="Sluder A.E."/>
            <person name="Smith K."/>
            <person name="Stanke M."/>
            <person name="Unnasch T.R."/>
            <person name="Ware J."/>
            <person name="Wei A.D."/>
            <person name="Weil G."/>
            <person name="Williams D.J."/>
            <person name="Zhang Y."/>
            <person name="Williams S.A."/>
            <person name="Fraser-Liggett C."/>
            <person name="Slatko B."/>
            <person name="Blaxter M.L."/>
            <person name="Scott A.L."/>
        </authorList>
    </citation>
    <scope>NUCLEOTIDE SEQUENCE</scope>
    <source>
        <strain evidence="2">FR3</strain>
    </source>
</reference>